<dbReference type="PANTHER" id="PTHR10465:SF0">
    <property type="entry name" value="SARCALUMENIN"/>
    <property type="match status" value="1"/>
</dbReference>
<protein>
    <recommendedName>
        <fullName evidence="7">Dynamin N-terminal domain-containing protein</fullName>
    </recommendedName>
</protein>
<evidence type="ECO:0000256" key="3">
    <source>
        <dbReference type="ARBA" id="ARBA00022801"/>
    </source>
</evidence>
<comment type="subcellular location">
    <subcellularLocation>
        <location evidence="1">Membrane</location>
    </subcellularLocation>
</comment>
<comment type="caution">
    <text evidence="8">The sequence shown here is derived from an EMBL/GenBank/DDBJ whole genome shotgun (WGS) entry which is preliminary data.</text>
</comment>
<dbReference type="PANTHER" id="PTHR10465">
    <property type="entry name" value="TRANSMEMBRANE GTPASE FZO1"/>
    <property type="match status" value="1"/>
</dbReference>
<keyword evidence="3" id="KW-0378">Hydrolase</keyword>
<dbReference type="Pfam" id="PF00350">
    <property type="entry name" value="Dynamin_N"/>
    <property type="match status" value="2"/>
</dbReference>
<evidence type="ECO:0000313" key="8">
    <source>
        <dbReference type="EMBL" id="KPH71258.1"/>
    </source>
</evidence>
<keyword evidence="6" id="KW-0175">Coiled coil</keyword>
<dbReference type="InterPro" id="IPR027417">
    <property type="entry name" value="P-loop_NTPase"/>
</dbReference>
<dbReference type="SUPFAM" id="SSF52540">
    <property type="entry name" value="P-loop containing nucleoside triphosphate hydrolases"/>
    <property type="match status" value="2"/>
</dbReference>
<evidence type="ECO:0000256" key="2">
    <source>
        <dbReference type="ARBA" id="ARBA00022741"/>
    </source>
</evidence>
<gene>
    <name evidence="8" type="ORF">AFL42_15755</name>
</gene>
<feature type="domain" description="Dynamin N-terminal" evidence="7">
    <location>
        <begin position="53"/>
        <end position="205"/>
    </location>
</feature>
<organism evidence="8 9">
    <name type="scientific">Oceanobacillus caeni</name>
    <dbReference type="NCBI Taxonomy" id="405946"/>
    <lineage>
        <taxon>Bacteria</taxon>
        <taxon>Bacillati</taxon>
        <taxon>Bacillota</taxon>
        <taxon>Bacilli</taxon>
        <taxon>Bacillales</taxon>
        <taxon>Bacillaceae</taxon>
        <taxon>Oceanobacillus</taxon>
    </lineage>
</organism>
<keyword evidence="2" id="KW-0547">Nucleotide-binding</keyword>
<evidence type="ECO:0000259" key="7">
    <source>
        <dbReference type="Pfam" id="PF00350"/>
    </source>
</evidence>
<keyword evidence="4" id="KW-0342">GTP-binding</keyword>
<feature type="domain" description="Dynamin N-terminal" evidence="7">
    <location>
        <begin position="625"/>
        <end position="849"/>
    </location>
</feature>
<sequence>MNSLKVRDKSIEIKLEHLTALYQLFHDNGDFANAEKVLDLYKKLIANELVVSFAGHFSAGKSSMINALMGEDILPKSPIPTSANVVKINSGGGYARVHLHNGDILEFEEPYDMDMIKDYSKDKDTIKKIEISTKKRILPEHFSVMDTPGIDAADDADRIMTESSLHLVDVMFYVMDYNHVQSEVNLQFLQSIQKKQIPFYVIINQIDKHDETELSFQQFKQSIELTFQQWNVLPENIFYTSLIDKDVKHNQFKEVQETISNIMNQKTRTIQHSVHQVLENHRKYLNHTYESKLDGKVNEIDLNDGLEEMYELNLKLNHLQNEVPEFESKYNQELKSTLNNAYIMPAVLRDKAHDFLESQQSNFKIGLFGSKKKTSFEKEKRLAEFLHPLQENIEASIQWKLREKFAGLIKEYEITEESIKQHIQSLKLDYGEKDLIQLINTGAKVNGDYVLNYTKEVANDIKTKYRKKASQLLTEIKQSIEKRNSEKESKLKERLSKLEYIRDYKEHKDHTENKLKENLRRLEEILENPAPSQSAWGHVEDALNQRTEKMKKVEVPKTLSIEKTKIKKAELPKGDKGNKKQLATDEVVISIENVIQTISNLPGFDTLQEDLYEKKRRLSNRSYTIALFGAFSAGKSSFANALIGENALPVSPNPTTAAVNRICPVTDDYQHGTVVVRLKDKDTLMNDLLKITKKFSPKETDLLSFIQWVKDEKVYQSPKLNKMYQSYLLALVNGYPYIKEYIGKRQTITLEEFGSYVTDETKACYIESINLYYDCALTRQGITLVDTPGADSVNARHTNVAFEYIKHADAILYVTYYNHALSRADRDFLMQLGRVKEAFQLDKMFFIVNAADLARDEKELSLVVQYVGQQLLELGVRLPRLYPVSSKQSLKEKQNNDQLNEQMATFEDSFYRFIHYDLTALTVDSALWDMQRTYHKLADYIDSMNLDEESKRKRKEELHSKKQILKERLVNIETTTLSDQIRDKMDKQLYYVLERLQIRFHDMFKEHFNPTTVTESGRKAVGQLRNNLENLIEYVGFELFQELQAVSLRMEAYILKQGNDFYQSIKKQCIDMDHLFELPNWQDDELKTPDYKGAFTDIDLGLFNKAISSFKGTKAFFEKNEKEQMKEAIFDQLSPLAKNYIEENKQVMFAGFMPQWEELVEKMKQQAISTNDLQVKNYEDMMSTEVNISELKEKQKIMETELSKHGTEEVS</sequence>
<dbReference type="InterPro" id="IPR045063">
    <property type="entry name" value="Dynamin_N"/>
</dbReference>
<proteinExistence type="predicted"/>
<dbReference type="Proteomes" id="UP000037854">
    <property type="component" value="Unassembled WGS sequence"/>
</dbReference>
<evidence type="ECO:0000256" key="1">
    <source>
        <dbReference type="ARBA" id="ARBA00004370"/>
    </source>
</evidence>
<evidence type="ECO:0000256" key="4">
    <source>
        <dbReference type="ARBA" id="ARBA00023134"/>
    </source>
</evidence>
<keyword evidence="9" id="KW-1185">Reference proteome</keyword>
<evidence type="ECO:0000256" key="6">
    <source>
        <dbReference type="SAM" id="Coils"/>
    </source>
</evidence>
<dbReference type="Gene3D" id="3.40.50.300">
    <property type="entry name" value="P-loop containing nucleotide triphosphate hydrolases"/>
    <property type="match status" value="2"/>
</dbReference>
<dbReference type="RefSeq" id="WP_060669164.1">
    <property type="nucleotide sequence ID" value="NZ_JANKBL010000031.1"/>
</dbReference>
<evidence type="ECO:0000313" key="9">
    <source>
        <dbReference type="Proteomes" id="UP000037854"/>
    </source>
</evidence>
<dbReference type="InterPro" id="IPR027094">
    <property type="entry name" value="Mitofusin_fam"/>
</dbReference>
<reference evidence="8 9" key="1">
    <citation type="submission" date="2015-07" db="EMBL/GenBank/DDBJ databases">
        <title>High-quality draft genome sequence of Oceanobacillus caeni HM6, a bacillus isolated from a human feces.</title>
        <authorList>
            <person name="Kumar J."/>
            <person name="Verma M.K."/>
            <person name="Pandey R."/>
            <person name="Bhambi M."/>
            <person name="Chauhan N."/>
        </authorList>
    </citation>
    <scope>NUCLEOTIDE SEQUENCE [LARGE SCALE GENOMIC DNA]</scope>
    <source>
        <strain evidence="8 9">HM6</strain>
    </source>
</reference>
<evidence type="ECO:0000256" key="5">
    <source>
        <dbReference type="ARBA" id="ARBA00023136"/>
    </source>
</evidence>
<name>A0ABR5MFW5_9BACI</name>
<dbReference type="CDD" id="cd09912">
    <property type="entry name" value="DLP_2"/>
    <property type="match status" value="2"/>
</dbReference>
<accession>A0ABR5MFW5</accession>
<feature type="coiled-coil region" evidence="6">
    <location>
        <begin position="501"/>
        <end position="528"/>
    </location>
</feature>
<dbReference type="EMBL" id="LGTK01000083">
    <property type="protein sequence ID" value="KPH71258.1"/>
    <property type="molecule type" value="Genomic_DNA"/>
</dbReference>
<keyword evidence="5" id="KW-0472">Membrane</keyword>